<evidence type="ECO:0000313" key="3">
    <source>
        <dbReference type="Proteomes" id="UP000216961"/>
    </source>
</evidence>
<accession>A0AA91TVC0</accession>
<organism evidence="2 3">
    <name type="scientific">Niallia circulans</name>
    <name type="common">Bacillus circulans</name>
    <dbReference type="NCBI Taxonomy" id="1397"/>
    <lineage>
        <taxon>Bacteria</taxon>
        <taxon>Bacillati</taxon>
        <taxon>Bacillota</taxon>
        <taxon>Bacilli</taxon>
        <taxon>Bacillales</taxon>
        <taxon>Bacillaceae</taxon>
        <taxon>Niallia</taxon>
    </lineage>
</organism>
<feature type="domain" description="DUF8096" evidence="1">
    <location>
        <begin position="8"/>
        <end position="51"/>
    </location>
</feature>
<evidence type="ECO:0000259" key="1">
    <source>
        <dbReference type="Pfam" id="PF26372"/>
    </source>
</evidence>
<comment type="caution">
    <text evidence="2">The sequence shown here is derived from an EMBL/GenBank/DDBJ whole genome shotgun (WGS) entry which is preliminary data.</text>
</comment>
<dbReference type="Proteomes" id="UP000216961">
    <property type="component" value="Unassembled WGS sequence"/>
</dbReference>
<dbReference type="Pfam" id="PF26372">
    <property type="entry name" value="DUF8096"/>
    <property type="match status" value="1"/>
</dbReference>
<protein>
    <recommendedName>
        <fullName evidence="1">DUF8096 domain-containing protein</fullName>
    </recommendedName>
</protein>
<reference evidence="2 3" key="1">
    <citation type="submission" date="2017-07" db="EMBL/GenBank/DDBJ databases">
        <title>Isolation and whole genome analysis of endospore-forming bacteria from heroin.</title>
        <authorList>
            <person name="Kalinowski J."/>
            <person name="Ahrens B."/>
            <person name="Al-Dilaimi A."/>
            <person name="Winkler A."/>
            <person name="Wibberg D."/>
            <person name="Schleenbecker U."/>
            <person name="Ruckert C."/>
            <person name="Wolfel R."/>
            <person name="Grass G."/>
        </authorList>
    </citation>
    <scope>NUCLEOTIDE SEQUENCE [LARGE SCALE GENOMIC DNA]</scope>
    <source>
        <strain evidence="2 3">7521-2</strain>
    </source>
</reference>
<sequence>MEQFDKDKIYDYSEYPDKNAGRCDQCNNSHFENSIKNGKLFRKCRQCGMTKSI</sequence>
<gene>
    <name evidence="2" type="ORF">CHH57_01860</name>
</gene>
<dbReference type="InterPro" id="IPR058409">
    <property type="entry name" value="DUF8096"/>
</dbReference>
<name>A0AA91TVC0_NIACI</name>
<proteinExistence type="predicted"/>
<evidence type="ECO:0000313" key="2">
    <source>
        <dbReference type="EMBL" id="PAD84943.1"/>
    </source>
</evidence>
<dbReference type="AlphaFoldDB" id="A0AA91TVC0"/>
<dbReference type="EMBL" id="NPBQ01000014">
    <property type="protein sequence ID" value="PAD84943.1"/>
    <property type="molecule type" value="Genomic_DNA"/>
</dbReference>